<gene>
    <name evidence="1" type="ORF">ISP13_06690</name>
</gene>
<keyword evidence="2" id="KW-1185">Reference proteome</keyword>
<reference evidence="1 2" key="1">
    <citation type="submission" date="2020-10" db="EMBL/GenBank/DDBJ databases">
        <title>Phylogeny of dyella-like bacteria.</title>
        <authorList>
            <person name="Fu J."/>
        </authorList>
    </citation>
    <scope>NUCLEOTIDE SEQUENCE [LARGE SCALE GENOMIC DNA]</scope>
    <source>
        <strain evidence="1 2">DHOB07</strain>
    </source>
</reference>
<name>A0ABW8ITA5_9GAMM</name>
<comment type="caution">
    <text evidence="1">The sequence shown here is derived from an EMBL/GenBank/DDBJ whole genome shotgun (WGS) entry which is preliminary data.</text>
</comment>
<protein>
    <submittedName>
        <fullName evidence="1">Uncharacterized protein</fullName>
    </submittedName>
</protein>
<evidence type="ECO:0000313" key="2">
    <source>
        <dbReference type="Proteomes" id="UP001620405"/>
    </source>
</evidence>
<dbReference type="Proteomes" id="UP001620405">
    <property type="component" value="Unassembled WGS sequence"/>
</dbReference>
<organism evidence="1 2">
    <name type="scientific">Dyella lipolytica</name>
    <dbReference type="NCBI Taxonomy" id="1867835"/>
    <lineage>
        <taxon>Bacteria</taxon>
        <taxon>Pseudomonadati</taxon>
        <taxon>Pseudomonadota</taxon>
        <taxon>Gammaproteobacteria</taxon>
        <taxon>Lysobacterales</taxon>
        <taxon>Rhodanobacteraceae</taxon>
        <taxon>Dyella</taxon>
    </lineage>
</organism>
<accession>A0ABW8ITA5</accession>
<sequence>MPNQSDRIKFSIKKNAAEVVRLHKRIHETFALRDVSQEKREEWQKACEEFHSKYDELAFPGGCRGVIDRLLEGDSDTMEAVICFLEIRPYFFRSGYMFDALLRKAKRAPLSAKQKSRLQIVADNVRTWKASKRAARDLARGNQ</sequence>
<proteinExistence type="predicted"/>
<evidence type="ECO:0000313" key="1">
    <source>
        <dbReference type="EMBL" id="MFK2873217.1"/>
    </source>
</evidence>
<dbReference type="RefSeq" id="WP_284397979.1">
    <property type="nucleotide sequence ID" value="NZ_BSNQ01000003.1"/>
</dbReference>
<dbReference type="EMBL" id="JADIKG010000011">
    <property type="protein sequence ID" value="MFK2873217.1"/>
    <property type="molecule type" value="Genomic_DNA"/>
</dbReference>